<dbReference type="InterPro" id="IPR005801">
    <property type="entry name" value="ADC_synthase"/>
</dbReference>
<dbReference type="EMBL" id="BNAG01000003">
    <property type="protein sequence ID" value="GHE68023.1"/>
    <property type="molecule type" value="Genomic_DNA"/>
</dbReference>
<protein>
    <recommendedName>
        <fullName evidence="1">Chorismate-utilising enzyme C-terminal domain-containing protein</fullName>
    </recommendedName>
</protein>
<evidence type="ECO:0000259" key="1">
    <source>
        <dbReference type="Pfam" id="PF00425"/>
    </source>
</evidence>
<sequence length="412" mass="46240">MNNQEKAITLEPDLGSFTKEELIRAALQWAGKQGLPVALWRRPFQSEVNLLLSFEAAKEVTQYDIQELSNGFAFAPFSFGEEKGLFISGDILLSFDFNETVFTPLNKEQGSEQIQKFKVQLIEQLEASRTNPEVPLNGGMSLTEPSSPSDYEHLVERCIEAIQAGTFEKIVPARSKDIALPENFDLVAFFNGLCQAYQNAFISYVSIPQAGSWLGATPEVLIEKETQVFRTIALAATQRYNPDASLTDTAWTQKEIEEQAMVSRYIINCFKKIRLREFSEKGPETVKAGNLLHLKTTFEVDLQATNFQELPTVMLELLHPTSAVAGMPKEETLAFLKVQEKLNRRFYSGFLGPVNIEDCTHLYVNLRCMELAGSHGRLFAGAGVTAHSRPQKELAETEMKFNTLLNILNQSH</sequence>
<dbReference type="Pfam" id="PF00425">
    <property type="entry name" value="Chorismate_bind"/>
    <property type="match status" value="1"/>
</dbReference>
<evidence type="ECO:0000313" key="2">
    <source>
        <dbReference type="EMBL" id="GHE68023.1"/>
    </source>
</evidence>
<reference evidence="3" key="1">
    <citation type="journal article" date="2019" name="Int. J. Syst. Evol. Microbiol.">
        <title>The Global Catalogue of Microorganisms (GCM) 10K type strain sequencing project: providing services to taxonomists for standard genome sequencing and annotation.</title>
        <authorList>
            <consortium name="The Broad Institute Genomics Platform"/>
            <consortium name="The Broad Institute Genome Sequencing Center for Infectious Disease"/>
            <person name="Wu L."/>
            <person name="Ma J."/>
        </authorList>
    </citation>
    <scope>NUCLEOTIDE SEQUENCE [LARGE SCALE GENOMIC DNA]</scope>
    <source>
        <strain evidence="3">CGMCC 1.15111</strain>
    </source>
</reference>
<accession>A0ABQ3I6G7</accession>
<gene>
    <name evidence="2" type="ORF">GCM10011340_24630</name>
</gene>
<dbReference type="InterPro" id="IPR015890">
    <property type="entry name" value="Chorismate_C"/>
</dbReference>
<proteinExistence type="predicted"/>
<name>A0ABQ3I6G7_9BACT</name>
<dbReference type="RefSeq" id="WP_189630557.1">
    <property type="nucleotide sequence ID" value="NZ_BNAG01000003.1"/>
</dbReference>
<dbReference type="Proteomes" id="UP000658258">
    <property type="component" value="Unassembled WGS sequence"/>
</dbReference>
<feature type="domain" description="Chorismate-utilising enzyme C-terminal" evidence="1">
    <location>
        <begin position="149"/>
        <end position="400"/>
    </location>
</feature>
<dbReference type="PANTHER" id="PTHR42839:SF2">
    <property type="entry name" value="ISOCHORISMATE SYNTHASE ENTC"/>
    <property type="match status" value="1"/>
</dbReference>
<comment type="caution">
    <text evidence="2">The sequence shown here is derived from an EMBL/GenBank/DDBJ whole genome shotgun (WGS) entry which is preliminary data.</text>
</comment>
<dbReference type="Gene3D" id="3.60.120.10">
    <property type="entry name" value="Anthranilate synthase"/>
    <property type="match status" value="1"/>
</dbReference>
<evidence type="ECO:0000313" key="3">
    <source>
        <dbReference type="Proteomes" id="UP000658258"/>
    </source>
</evidence>
<organism evidence="2 3">
    <name type="scientific">Roseivirga thermotolerans</name>
    <dbReference type="NCBI Taxonomy" id="1758176"/>
    <lineage>
        <taxon>Bacteria</taxon>
        <taxon>Pseudomonadati</taxon>
        <taxon>Bacteroidota</taxon>
        <taxon>Cytophagia</taxon>
        <taxon>Cytophagales</taxon>
        <taxon>Roseivirgaceae</taxon>
        <taxon>Roseivirga</taxon>
    </lineage>
</organism>
<dbReference type="SUPFAM" id="SSF56322">
    <property type="entry name" value="ADC synthase"/>
    <property type="match status" value="1"/>
</dbReference>
<keyword evidence="3" id="KW-1185">Reference proteome</keyword>
<dbReference type="PANTHER" id="PTHR42839">
    <property type="entry name" value="ISOCHORISMATE SYNTHASE ENTC"/>
    <property type="match status" value="1"/>
</dbReference>